<name>A0A0N8GFD8_9HYPH</name>
<organism evidence="1 2">
    <name type="scientific">Prosthecodimorpha hirschii</name>
    <dbReference type="NCBI Taxonomy" id="665126"/>
    <lineage>
        <taxon>Bacteria</taxon>
        <taxon>Pseudomonadati</taxon>
        <taxon>Pseudomonadota</taxon>
        <taxon>Alphaproteobacteria</taxon>
        <taxon>Hyphomicrobiales</taxon>
        <taxon>Ancalomicrobiaceae</taxon>
        <taxon>Prosthecodimorpha</taxon>
    </lineage>
</organism>
<keyword evidence="2" id="KW-1185">Reference proteome</keyword>
<dbReference type="AlphaFoldDB" id="A0A0N8GFD8"/>
<reference evidence="1 2" key="1">
    <citation type="submission" date="2015-09" db="EMBL/GenBank/DDBJ databases">
        <authorList>
            <consortium name="Swine Surveillance"/>
        </authorList>
    </citation>
    <scope>NUCLEOTIDE SEQUENCE [LARGE SCALE GENOMIC DNA]</scope>
    <source>
        <strain evidence="1 2">16</strain>
    </source>
</reference>
<dbReference type="GO" id="GO:0015035">
    <property type="term" value="F:protein-disulfide reductase activity"/>
    <property type="evidence" value="ECO:0007669"/>
    <property type="project" value="InterPro"/>
</dbReference>
<dbReference type="EMBL" id="LJYW01000001">
    <property type="protein sequence ID" value="KPL54041.1"/>
    <property type="molecule type" value="Genomic_DNA"/>
</dbReference>
<gene>
    <name evidence="1" type="ORF">ABB55_18995</name>
</gene>
<accession>A0A0N8GFD8</accession>
<dbReference type="InterPro" id="IPR052927">
    <property type="entry name" value="DCC_oxidoreductase"/>
</dbReference>
<dbReference type="PANTHER" id="PTHR33639">
    <property type="entry name" value="THIOL-DISULFIDE OXIDOREDUCTASE DCC"/>
    <property type="match status" value="1"/>
</dbReference>
<evidence type="ECO:0000313" key="1">
    <source>
        <dbReference type="EMBL" id="KPL54041.1"/>
    </source>
</evidence>
<sequence>MLKSRDWSPVPWQGADGVILFDGVCVFCSRWVRFVARRDAARRFRFLPIQTEAGRRLAATLGIDPEAPETNAVAVGGRVWFKSDAAIEVTRRLPGWRWTPLARLVPRVVRDRLYDLIARNRYRLFGRSETCMVPGPELSGRLVAGSSDPT</sequence>
<evidence type="ECO:0008006" key="3">
    <source>
        <dbReference type="Google" id="ProtNLM"/>
    </source>
</evidence>
<proteinExistence type="predicted"/>
<dbReference type="RefSeq" id="WP_054360206.1">
    <property type="nucleotide sequence ID" value="NZ_LJYW01000001.1"/>
</dbReference>
<comment type="caution">
    <text evidence="1">The sequence shown here is derived from an EMBL/GenBank/DDBJ whole genome shotgun (WGS) entry which is preliminary data.</text>
</comment>
<dbReference type="InterPro" id="IPR007263">
    <property type="entry name" value="DCC1-like"/>
</dbReference>
<protein>
    <recommendedName>
        <fullName evidence="3">Thiol-disulfide oxidoreductase</fullName>
    </recommendedName>
</protein>
<dbReference type="Pfam" id="PF04134">
    <property type="entry name" value="DCC1-like"/>
    <property type="match status" value="1"/>
</dbReference>
<evidence type="ECO:0000313" key="2">
    <source>
        <dbReference type="Proteomes" id="UP000048984"/>
    </source>
</evidence>
<dbReference type="PANTHER" id="PTHR33639:SF2">
    <property type="entry name" value="DUF393 DOMAIN-CONTAINING PROTEIN"/>
    <property type="match status" value="1"/>
</dbReference>
<reference evidence="1 2" key="2">
    <citation type="submission" date="2015-10" db="EMBL/GenBank/DDBJ databases">
        <title>Draft Genome Sequence of Prosthecomicrobium hirschii ATCC 27832.</title>
        <authorList>
            <person name="Daniel J."/>
            <person name="Givan S.A."/>
            <person name="Brun Y.V."/>
            <person name="Brown P.J."/>
        </authorList>
    </citation>
    <scope>NUCLEOTIDE SEQUENCE [LARGE SCALE GENOMIC DNA]</scope>
    <source>
        <strain evidence="1 2">16</strain>
    </source>
</reference>
<dbReference type="Proteomes" id="UP000048984">
    <property type="component" value="Unassembled WGS sequence"/>
</dbReference>
<dbReference type="STRING" id="665126.ABB55_18995"/>